<proteinExistence type="predicted"/>
<dbReference type="OrthoDB" id="416454at2759"/>
<protein>
    <submittedName>
        <fullName evidence="1">Rna-directed dna polymerase from mobile element jockey-like</fullName>
    </submittedName>
</protein>
<dbReference type="GO" id="GO:0007508">
    <property type="term" value="P:larval heart development"/>
    <property type="evidence" value="ECO:0007669"/>
    <property type="project" value="TreeGrafter"/>
</dbReference>
<sequence length="273" mass="31136">MRKKGLATWDDYGNIIRLFRDAMRKAKAHLELNLARDIKDNKKGFFKYISSKRKTRENVSPLLSEMGALVTEDAKVAELLNAFFASVFTANASPRESHSLEVRKRAWNKEDSPSLIVKDRVRDNLGKLDNHKSMSPEGKHPRVLRELADAIVKLLSIIFERSWRIREVREDCRKASVMSVFKKRKKEDLGNYRPVGLTSSPGKAMKQLFLDVISKEKKEEQKVFGSVQHGFTKGKSCLTNLIAFYDGMTGWVDKGRAVDIVYLDLSKAFDSPP</sequence>
<dbReference type="EMBL" id="KZ506529">
    <property type="protein sequence ID" value="PKU39258.1"/>
    <property type="molecule type" value="Genomic_DNA"/>
</dbReference>
<keyword evidence="1" id="KW-0548">Nucleotidyltransferase</keyword>
<evidence type="ECO:0000313" key="2">
    <source>
        <dbReference type="Proteomes" id="UP000233556"/>
    </source>
</evidence>
<dbReference type="GO" id="GO:0031012">
    <property type="term" value="C:extracellular matrix"/>
    <property type="evidence" value="ECO:0007669"/>
    <property type="project" value="TreeGrafter"/>
</dbReference>
<keyword evidence="1" id="KW-0808">Transferase</keyword>
<dbReference type="AlphaFoldDB" id="A0A2I0TZM6"/>
<organism evidence="1 2">
    <name type="scientific">Limosa lapponica baueri</name>
    <dbReference type="NCBI Taxonomy" id="1758121"/>
    <lineage>
        <taxon>Eukaryota</taxon>
        <taxon>Metazoa</taxon>
        <taxon>Chordata</taxon>
        <taxon>Craniata</taxon>
        <taxon>Vertebrata</taxon>
        <taxon>Euteleostomi</taxon>
        <taxon>Archelosauria</taxon>
        <taxon>Archosauria</taxon>
        <taxon>Dinosauria</taxon>
        <taxon>Saurischia</taxon>
        <taxon>Theropoda</taxon>
        <taxon>Coelurosauria</taxon>
        <taxon>Aves</taxon>
        <taxon>Neognathae</taxon>
        <taxon>Neoaves</taxon>
        <taxon>Charadriiformes</taxon>
        <taxon>Scolopacidae</taxon>
        <taxon>Limosa</taxon>
    </lineage>
</organism>
<keyword evidence="1" id="KW-0695">RNA-directed DNA polymerase</keyword>
<dbReference type="GO" id="GO:0003964">
    <property type="term" value="F:RNA-directed DNA polymerase activity"/>
    <property type="evidence" value="ECO:0007669"/>
    <property type="project" value="UniProtKB-KW"/>
</dbReference>
<gene>
    <name evidence="1" type="ORF">llap_10436</name>
</gene>
<dbReference type="PANTHER" id="PTHR33395">
    <property type="entry name" value="TRANSCRIPTASE, PUTATIVE-RELATED-RELATED"/>
    <property type="match status" value="1"/>
</dbReference>
<reference evidence="2" key="2">
    <citation type="submission" date="2017-12" db="EMBL/GenBank/DDBJ databases">
        <title>Genome sequence of the Bar-tailed Godwit (Limosa lapponica baueri).</title>
        <authorList>
            <person name="Lima N.C.B."/>
            <person name="Parody-Merino A.M."/>
            <person name="Battley P.F."/>
            <person name="Fidler A.E."/>
            <person name="Prosdocimi F."/>
        </authorList>
    </citation>
    <scope>NUCLEOTIDE SEQUENCE [LARGE SCALE GENOMIC DNA]</scope>
</reference>
<dbReference type="PANTHER" id="PTHR33395:SF22">
    <property type="entry name" value="REVERSE TRANSCRIPTASE DOMAIN-CONTAINING PROTEIN"/>
    <property type="match status" value="1"/>
</dbReference>
<keyword evidence="2" id="KW-1185">Reference proteome</keyword>
<reference evidence="2" key="1">
    <citation type="submission" date="2017-11" db="EMBL/GenBank/DDBJ databases">
        <authorList>
            <person name="Lima N.C."/>
            <person name="Parody-Merino A.M."/>
            <person name="Battley P.F."/>
            <person name="Fidler A.E."/>
            <person name="Prosdocimi F."/>
        </authorList>
    </citation>
    <scope>NUCLEOTIDE SEQUENCE [LARGE SCALE GENOMIC DNA]</scope>
</reference>
<name>A0A2I0TZM6_LIMLA</name>
<evidence type="ECO:0000313" key="1">
    <source>
        <dbReference type="EMBL" id="PKU39258.1"/>
    </source>
</evidence>
<dbReference type="Proteomes" id="UP000233556">
    <property type="component" value="Unassembled WGS sequence"/>
</dbReference>
<dbReference type="GO" id="GO:0061343">
    <property type="term" value="P:cell adhesion involved in heart morphogenesis"/>
    <property type="evidence" value="ECO:0007669"/>
    <property type="project" value="TreeGrafter"/>
</dbReference>
<accession>A0A2I0TZM6</accession>